<gene>
    <name evidence="1" type="ORF">S03H2_48441</name>
</gene>
<reference evidence="1" key="1">
    <citation type="journal article" date="2014" name="Front. Microbiol.">
        <title>High frequency of phylogenetically diverse reductive dehalogenase-homologous genes in deep subseafloor sedimentary metagenomes.</title>
        <authorList>
            <person name="Kawai M."/>
            <person name="Futagami T."/>
            <person name="Toyoda A."/>
            <person name="Takaki Y."/>
            <person name="Nishi S."/>
            <person name="Hori S."/>
            <person name="Arai W."/>
            <person name="Tsubouchi T."/>
            <person name="Morono Y."/>
            <person name="Uchiyama I."/>
            <person name="Ito T."/>
            <person name="Fujiyama A."/>
            <person name="Inagaki F."/>
            <person name="Takami H."/>
        </authorList>
    </citation>
    <scope>NUCLEOTIDE SEQUENCE</scope>
    <source>
        <strain evidence="1">Expedition CK06-06</strain>
    </source>
</reference>
<accession>X1H2L8</accession>
<organism evidence="1">
    <name type="scientific">marine sediment metagenome</name>
    <dbReference type="NCBI Taxonomy" id="412755"/>
    <lineage>
        <taxon>unclassified sequences</taxon>
        <taxon>metagenomes</taxon>
        <taxon>ecological metagenomes</taxon>
    </lineage>
</organism>
<feature type="non-terminal residue" evidence="1">
    <location>
        <position position="1"/>
    </location>
</feature>
<comment type="caution">
    <text evidence="1">The sequence shown here is derived from an EMBL/GenBank/DDBJ whole genome shotgun (WGS) entry which is preliminary data.</text>
</comment>
<sequence length="40" mass="4423">DEIGAGNWLFSQVPPGYAPYRVYGEAEGYFDPELPGMICL</sequence>
<dbReference type="EMBL" id="BARU01030539">
    <property type="protein sequence ID" value="GAH64411.1"/>
    <property type="molecule type" value="Genomic_DNA"/>
</dbReference>
<evidence type="ECO:0000313" key="1">
    <source>
        <dbReference type="EMBL" id="GAH64411.1"/>
    </source>
</evidence>
<protein>
    <submittedName>
        <fullName evidence="1">Uncharacterized protein</fullName>
    </submittedName>
</protein>
<dbReference type="AlphaFoldDB" id="X1H2L8"/>
<proteinExistence type="predicted"/>
<name>X1H2L8_9ZZZZ</name>